<dbReference type="InterPro" id="IPR003736">
    <property type="entry name" value="PAAI_dom"/>
</dbReference>
<sequence>MKTTNAGFGLVPPHVAASMSGVDLLRGVRDGMLPAPPFAECTNMWLSTIEVGEVTFVGEPTQGFYNPMGIIHGGWLATLLDSAMGSAVHSALQPGQAFATIDMSATFLKSVRANSGTISCTGKVLRLGQRVASAEGKMFDAKGELIAHGMETCLIFPIDQAAPSQ</sequence>
<keyword evidence="5" id="KW-1185">Reference proteome</keyword>
<dbReference type="NCBIfam" id="TIGR00369">
    <property type="entry name" value="unchar_dom_1"/>
    <property type="match status" value="1"/>
</dbReference>
<dbReference type="CDD" id="cd03443">
    <property type="entry name" value="PaaI_thioesterase"/>
    <property type="match status" value="1"/>
</dbReference>
<evidence type="ECO:0000313" key="4">
    <source>
        <dbReference type="EMBL" id="AEG50672.1"/>
    </source>
</evidence>
<dbReference type="AlphaFoldDB" id="F6F2L0"/>
<dbReference type="InterPro" id="IPR006683">
    <property type="entry name" value="Thioestr_dom"/>
</dbReference>
<evidence type="ECO:0000259" key="3">
    <source>
        <dbReference type="Pfam" id="PF03061"/>
    </source>
</evidence>
<dbReference type="Proteomes" id="UP000007150">
    <property type="component" value="Chromosome 2"/>
</dbReference>
<reference evidence="4 5" key="1">
    <citation type="submission" date="2011-05" db="EMBL/GenBank/DDBJ databases">
        <title>Complete sequence of chromosome 2 of Sphingobium chlorophenolicum L-1.</title>
        <authorList>
            <consortium name="US DOE Joint Genome Institute"/>
            <person name="Lucas S."/>
            <person name="Han J."/>
            <person name="Lapidus A."/>
            <person name="Cheng J.-F."/>
            <person name="Goodwin L."/>
            <person name="Pitluck S."/>
            <person name="Peters L."/>
            <person name="Daligault H."/>
            <person name="Han C."/>
            <person name="Tapia R."/>
            <person name="Land M."/>
            <person name="Hauser L."/>
            <person name="Kyrpides N."/>
            <person name="Ivanova N."/>
            <person name="Pagani I."/>
            <person name="Turner P."/>
            <person name="Copley S."/>
            <person name="Woyke T."/>
        </authorList>
    </citation>
    <scope>NUCLEOTIDE SEQUENCE [LARGE SCALE GENOMIC DNA]</scope>
    <source>
        <strain evidence="4 5">L-1</strain>
    </source>
</reference>
<evidence type="ECO:0000313" key="5">
    <source>
        <dbReference type="Proteomes" id="UP000007150"/>
    </source>
</evidence>
<dbReference type="InterPro" id="IPR029069">
    <property type="entry name" value="HotDog_dom_sf"/>
</dbReference>
<evidence type="ECO:0000256" key="1">
    <source>
        <dbReference type="ARBA" id="ARBA00008324"/>
    </source>
</evidence>
<dbReference type="SUPFAM" id="SSF54637">
    <property type="entry name" value="Thioesterase/thiol ester dehydrase-isomerase"/>
    <property type="match status" value="1"/>
</dbReference>
<dbReference type="PANTHER" id="PTHR21660">
    <property type="entry name" value="THIOESTERASE SUPERFAMILY MEMBER-RELATED"/>
    <property type="match status" value="1"/>
</dbReference>
<comment type="similarity">
    <text evidence="1">Belongs to the thioesterase PaaI family.</text>
</comment>
<dbReference type="Gene3D" id="3.10.129.10">
    <property type="entry name" value="Hotdog Thioesterase"/>
    <property type="match status" value="1"/>
</dbReference>
<proteinExistence type="inferred from homology"/>
<dbReference type="KEGG" id="sch:Sphch_3048"/>
<feature type="domain" description="Thioesterase" evidence="3">
    <location>
        <begin position="68"/>
        <end position="146"/>
    </location>
</feature>
<protein>
    <submittedName>
        <fullName evidence="4">Phenylacetic acid degradation-related protein</fullName>
    </submittedName>
</protein>
<name>F6F2L0_SPHCR</name>
<dbReference type="GO" id="GO:0047617">
    <property type="term" value="F:fatty acyl-CoA hydrolase activity"/>
    <property type="evidence" value="ECO:0007669"/>
    <property type="project" value="InterPro"/>
</dbReference>
<dbReference type="InterPro" id="IPR039298">
    <property type="entry name" value="ACOT13"/>
</dbReference>
<gene>
    <name evidence="4" type="ORF">Sphch_3048</name>
</gene>
<dbReference type="RefSeq" id="WP_013848902.1">
    <property type="nucleotide sequence ID" value="NC_015594.1"/>
</dbReference>
<accession>F6F2L0</accession>
<dbReference type="Pfam" id="PF03061">
    <property type="entry name" value="4HBT"/>
    <property type="match status" value="1"/>
</dbReference>
<dbReference type="PANTHER" id="PTHR21660:SF1">
    <property type="entry name" value="ACYL-COENZYME A THIOESTERASE 13"/>
    <property type="match status" value="1"/>
</dbReference>
<dbReference type="EMBL" id="CP002799">
    <property type="protein sequence ID" value="AEG50672.1"/>
    <property type="molecule type" value="Genomic_DNA"/>
</dbReference>
<dbReference type="STRING" id="690566.Sphch_3048"/>
<keyword evidence="2" id="KW-0378">Hydrolase</keyword>
<dbReference type="HOGENOM" id="CLU_089876_3_0_5"/>
<organism evidence="4 5">
    <name type="scientific">Sphingobium chlorophenolicum L-1</name>
    <dbReference type="NCBI Taxonomy" id="690566"/>
    <lineage>
        <taxon>Bacteria</taxon>
        <taxon>Pseudomonadati</taxon>
        <taxon>Pseudomonadota</taxon>
        <taxon>Alphaproteobacteria</taxon>
        <taxon>Sphingomonadales</taxon>
        <taxon>Sphingomonadaceae</taxon>
        <taxon>Sphingobium</taxon>
    </lineage>
</organism>
<evidence type="ECO:0000256" key="2">
    <source>
        <dbReference type="ARBA" id="ARBA00022801"/>
    </source>
</evidence>